<evidence type="ECO:0000256" key="1">
    <source>
        <dbReference type="ARBA" id="ARBA00006484"/>
    </source>
</evidence>
<organism evidence="4 5">
    <name type="scientific">Diplocarpon rosae</name>
    <dbReference type="NCBI Taxonomy" id="946125"/>
    <lineage>
        <taxon>Eukaryota</taxon>
        <taxon>Fungi</taxon>
        <taxon>Dikarya</taxon>
        <taxon>Ascomycota</taxon>
        <taxon>Pezizomycotina</taxon>
        <taxon>Leotiomycetes</taxon>
        <taxon>Helotiales</taxon>
        <taxon>Drepanopezizaceae</taxon>
        <taxon>Diplocarpon</taxon>
    </lineage>
</organism>
<dbReference type="Proteomes" id="UP001285354">
    <property type="component" value="Unassembled WGS sequence"/>
</dbReference>
<dbReference type="InterPro" id="IPR002347">
    <property type="entry name" value="SDR_fam"/>
</dbReference>
<evidence type="ECO:0000313" key="4">
    <source>
        <dbReference type="EMBL" id="KAK2624769.1"/>
    </source>
</evidence>
<keyword evidence="3" id="KW-0560">Oxidoreductase</keyword>
<dbReference type="InterPro" id="IPR057571">
    <property type="entry name" value="SDR_PhqE-like"/>
</dbReference>
<keyword evidence="5" id="KW-1185">Reference proteome</keyword>
<dbReference type="AlphaFoldDB" id="A0AAD9WDF9"/>
<dbReference type="Gene3D" id="3.40.50.720">
    <property type="entry name" value="NAD(P)-binding Rossmann-like Domain"/>
    <property type="match status" value="1"/>
</dbReference>
<proteinExistence type="inferred from homology"/>
<dbReference type="SUPFAM" id="SSF51735">
    <property type="entry name" value="NAD(P)-binding Rossmann-fold domains"/>
    <property type="match status" value="1"/>
</dbReference>
<reference evidence="4" key="1">
    <citation type="submission" date="2023-06" db="EMBL/GenBank/DDBJ databases">
        <title>Draft genome of Marssonina rosae.</title>
        <authorList>
            <person name="Cheng Q."/>
        </authorList>
    </citation>
    <scope>NUCLEOTIDE SEQUENCE</scope>
    <source>
        <strain evidence="4">R4</strain>
    </source>
</reference>
<dbReference type="PRINTS" id="PR00081">
    <property type="entry name" value="GDHRDH"/>
</dbReference>
<evidence type="ECO:0000256" key="2">
    <source>
        <dbReference type="ARBA" id="ARBA00022857"/>
    </source>
</evidence>
<gene>
    <name evidence="4" type="ORF">QTJ16_005962</name>
</gene>
<protein>
    <submittedName>
        <fullName evidence="4">Uncharacterized protein</fullName>
    </submittedName>
</protein>
<dbReference type="PANTHER" id="PTHR43477:SF1">
    <property type="entry name" value="DIHYDROANTICAPSIN 7-DEHYDROGENASE"/>
    <property type="match status" value="1"/>
</dbReference>
<sequence length="255" mass="27073">MATQKYNKLAGKHVLIIGGTSGIGFAVAEASIESGAFVTVSSSNSERVNSSVEKLKKSYPGAKVTGYTCDLSKPSVEQDIEALFKQVGKLDHIVFTAGDKLASMPIQSITYEAIIRAGQIRFVAPLLVAKVGSKYLNPGPASSIVLTSGHVAERPIPEWSIVAGYCAGLHGMTRNLAIDLKPIRVNLVSPAAVVTELWKDMSQDQQQEMFKGVAEKVPTGHVGKPEEVAEAYLWLMKDSNVTGNIAASDSGASLV</sequence>
<dbReference type="Pfam" id="PF23441">
    <property type="entry name" value="SDR"/>
    <property type="match status" value="1"/>
</dbReference>
<dbReference type="InterPro" id="IPR036291">
    <property type="entry name" value="NAD(P)-bd_dom_sf"/>
</dbReference>
<accession>A0AAD9WDF9</accession>
<keyword evidence="2" id="KW-0521">NADP</keyword>
<dbReference type="PANTHER" id="PTHR43477">
    <property type="entry name" value="DIHYDROANTICAPSIN 7-DEHYDROGENASE"/>
    <property type="match status" value="1"/>
</dbReference>
<dbReference type="CDD" id="cd05233">
    <property type="entry name" value="SDR_c"/>
    <property type="match status" value="1"/>
</dbReference>
<evidence type="ECO:0000256" key="3">
    <source>
        <dbReference type="ARBA" id="ARBA00023002"/>
    </source>
</evidence>
<evidence type="ECO:0000313" key="5">
    <source>
        <dbReference type="Proteomes" id="UP001285354"/>
    </source>
</evidence>
<comment type="similarity">
    <text evidence="1">Belongs to the short-chain dehydrogenases/reductases (SDR) family.</text>
</comment>
<dbReference type="InterPro" id="IPR051122">
    <property type="entry name" value="SDR_DHRS6-like"/>
</dbReference>
<dbReference type="GO" id="GO:0016491">
    <property type="term" value="F:oxidoreductase activity"/>
    <property type="evidence" value="ECO:0007669"/>
    <property type="project" value="UniProtKB-KW"/>
</dbReference>
<comment type="caution">
    <text evidence="4">The sequence shown here is derived from an EMBL/GenBank/DDBJ whole genome shotgun (WGS) entry which is preliminary data.</text>
</comment>
<dbReference type="EMBL" id="JAUBYV010000009">
    <property type="protein sequence ID" value="KAK2624769.1"/>
    <property type="molecule type" value="Genomic_DNA"/>
</dbReference>
<name>A0AAD9WDF9_9HELO</name>